<dbReference type="Proteomes" id="UP001163603">
    <property type="component" value="Chromosome 10"/>
</dbReference>
<comment type="caution">
    <text evidence="1">The sequence shown here is derived from an EMBL/GenBank/DDBJ whole genome shotgun (WGS) entry which is preliminary data.</text>
</comment>
<protein>
    <submittedName>
        <fullName evidence="1">Uncharacterized protein</fullName>
    </submittedName>
</protein>
<sequence length="260" mass="28898">MMKLSRSLLRSRFYRSFPCIDDFSVTSKVQNLGLCRKLSSDKLFLGKADDVGDALWSKSYSSLASLSTARQNVGAKGRVFAPYSVYKGKAALSVDPVLPTFAKLDSGDLRVQRKGVIMLTFWPSIGERKYDWARRQHFGLSPTEVGSLISMGPKESSEFFHDPSMLSSNAGQVRKSLSIKALADGNGYFVSLNVVNNLLKTTERFVVPVTTAEFTVMKTACSFALPHLMGWDRLTNPLPVASNKSSSKVDRESFDLEWER</sequence>
<gene>
    <name evidence="1" type="ORF">Pint_06925</name>
</gene>
<reference evidence="2" key="1">
    <citation type="journal article" date="2023" name="G3 (Bethesda)">
        <title>Genome assembly and association tests identify interacting loci associated with vigor, precocity, and sex in interspecific pistachio rootstocks.</title>
        <authorList>
            <person name="Palmer W."/>
            <person name="Jacygrad E."/>
            <person name="Sagayaradj S."/>
            <person name="Cavanaugh K."/>
            <person name="Han R."/>
            <person name="Bertier L."/>
            <person name="Beede B."/>
            <person name="Kafkas S."/>
            <person name="Golino D."/>
            <person name="Preece J."/>
            <person name="Michelmore R."/>
        </authorList>
    </citation>
    <scope>NUCLEOTIDE SEQUENCE [LARGE SCALE GENOMIC DNA]</scope>
</reference>
<accession>A0ACC0XU30</accession>
<keyword evidence="2" id="KW-1185">Reference proteome</keyword>
<proteinExistence type="predicted"/>
<dbReference type="EMBL" id="CM047745">
    <property type="protein sequence ID" value="KAJ0024211.1"/>
    <property type="molecule type" value="Genomic_DNA"/>
</dbReference>
<organism evidence="1 2">
    <name type="scientific">Pistacia integerrima</name>
    <dbReference type="NCBI Taxonomy" id="434235"/>
    <lineage>
        <taxon>Eukaryota</taxon>
        <taxon>Viridiplantae</taxon>
        <taxon>Streptophyta</taxon>
        <taxon>Embryophyta</taxon>
        <taxon>Tracheophyta</taxon>
        <taxon>Spermatophyta</taxon>
        <taxon>Magnoliopsida</taxon>
        <taxon>eudicotyledons</taxon>
        <taxon>Gunneridae</taxon>
        <taxon>Pentapetalae</taxon>
        <taxon>rosids</taxon>
        <taxon>malvids</taxon>
        <taxon>Sapindales</taxon>
        <taxon>Anacardiaceae</taxon>
        <taxon>Pistacia</taxon>
    </lineage>
</organism>
<evidence type="ECO:0000313" key="1">
    <source>
        <dbReference type="EMBL" id="KAJ0024211.1"/>
    </source>
</evidence>
<evidence type="ECO:0000313" key="2">
    <source>
        <dbReference type="Proteomes" id="UP001163603"/>
    </source>
</evidence>
<name>A0ACC0XU30_9ROSI</name>